<dbReference type="InterPro" id="IPR051837">
    <property type="entry name" value="SortingNexin/PXDomain-PKLike"/>
</dbReference>
<keyword evidence="2" id="KW-0963">Cytoplasm</keyword>
<dbReference type="GO" id="GO:0005769">
    <property type="term" value="C:early endosome"/>
    <property type="evidence" value="ECO:0007669"/>
    <property type="project" value="TreeGrafter"/>
</dbReference>
<gene>
    <name evidence="5" type="ORF">LTR05_003046</name>
</gene>
<dbReference type="Pfam" id="PF02194">
    <property type="entry name" value="PXA"/>
    <property type="match status" value="1"/>
</dbReference>
<dbReference type="PANTHER" id="PTHR22999:SF23">
    <property type="entry name" value="SORTING NEXIN-16"/>
    <property type="match status" value="1"/>
</dbReference>
<dbReference type="GO" id="GO:0045022">
    <property type="term" value="P:early endosome to late endosome transport"/>
    <property type="evidence" value="ECO:0007669"/>
    <property type="project" value="TreeGrafter"/>
</dbReference>
<evidence type="ECO:0000259" key="4">
    <source>
        <dbReference type="PROSITE" id="PS51207"/>
    </source>
</evidence>
<name>A0AAN7T486_9EURO</name>
<organism evidence="5 6">
    <name type="scientific">Lithohypha guttulata</name>
    <dbReference type="NCBI Taxonomy" id="1690604"/>
    <lineage>
        <taxon>Eukaryota</taxon>
        <taxon>Fungi</taxon>
        <taxon>Dikarya</taxon>
        <taxon>Ascomycota</taxon>
        <taxon>Pezizomycotina</taxon>
        <taxon>Eurotiomycetes</taxon>
        <taxon>Chaetothyriomycetidae</taxon>
        <taxon>Chaetothyriales</taxon>
        <taxon>Trichomeriaceae</taxon>
        <taxon>Lithohypha</taxon>
    </lineage>
</organism>
<keyword evidence="6" id="KW-1185">Reference proteome</keyword>
<dbReference type="AlphaFoldDB" id="A0AAN7T486"/>
<evidence type="ECO:0000256" key="1">
    <source>
        <dbReference type="ARBA" id="ARBA00004496"/>
    </source>
</evidence>
<dbReference type="GO" id="GO:0035091">
    <property type="term" value="F:phosphatidylinositol binding"/>
    <property type="evidence" value="ECO:0007669"/>
    <property type="project" value="TreeGrafter"/>
</dbReference>
<dbReference type="PROSITE" id="PS51207">
    <property type="entry name" value="PXA"/>
    <property type="match status" value="1"/>
</dbReference>
<dbReference type="PANTHER" id="PTHR22999">
    <property type="entry name" value="PX SERINE/THREONINE KINASE PXK"/>
    <property type="match status" value="1"/>
</dbReference>
<proteinExistence type="predicted"/>
<accession>A0AAN7T486</accession>
<feature type="domain" description="PXA" evidence="4">
    <location>
        <begin position="102"/>
        <end position="287"/>
    </location>
</feature>
<dbReference type="SMART" id="SM00313">
    <property type="entry name" value="PXA"/>
    <property type="match status" value="1"/>
</dbReference>
<protein>
    <recommendedName>
        <fullName evidence="4">PXA domain-containing protein</fullName>
    </recommendedName>
</protein>
<evidence type="ECO:0000256" key="3">
    <source>
        <dbReference type="SAM" id="MobiDB-lite"/>
    </source>
</evidence>
<feature type="region of interest" description="Disordered" evidence="3">
    <location>
        <begin position="1"/>
        <end position="63"/>
    </location>
</feature>
<evidence type="ECO:0000313" key="5">
    <source>
        <dbReference type="EMBL" id="KAK5088824.1"/>
    </source>
</evidence>
<dbReference type="InterPro" id="IPR003114">
    <property type="entry name" value="Phox_assoc"/>
</dbReference>
<sequence>MSATVPLLPPGQPQSKAAPTAQLVTSQAAVNNEADAAKPVQSDNARVKMSRMGRDTSSTDPTSRQATLALIQRVLVPNKSGLTDTTINVTAIEDILPPLTSSNDVDLELYAILAIIVKDFVNTWYTKITPDHDFVEEIIQIFAHCSRALEQRLRQIDRTTLFMDEVPLLIQHHLDAYRTAKSTTLASPHTGSLRQIYHELMPHPALTPVPLDDRTGTTELLQQSYERAYRQLLVQGSLGILLPTEDLQNGPLRVLVGDIVADLIIGQALAGKIGQAWFLHDAVRKVTALVSGKIQPKVSGSEYRDDAANRLQQFGLLSSNSAPDHRHSSTNTQSQMVTWFWRIMQYGYMVYLFSIFVLKEAHTARSKPAQVYRSRVEASKVHLHVPNPDDQSVQPVIAFGVYAMISTLLRMADRIPWTTGILEFCQHILLRGIGHMGRANSYLDR</sequence>
<evidence type="ECO:0000256" key="2">
    <source>
        <dbReference type="ARBA" id="ARBA00022490"/>
    </source>
</evidence>
<feature type="compositionally biased region" description="Polar residues" evidence="3">
    <location>
        <begin position="13"/>
        <end position="30"/>
    </location>
</feature>
<dbReference type="GO" id="GO:0005770">
    <property type="term" value="C:late endosome"/>
    <property type="evidence" value="ECO:0007669"/>
    <property type="project" value="TreeGrafter"/>
</dbReference>
<evidence type="ECO:0000313" key="6">
    <source>
        <dbReference type="Proteomes" id="UP001309876"/>
    </source>
</evidence>
<dbReference type="EMBL" id="JAVRRJ010000002">
    <property type="protein sequence ID" value="KAK5088824.1"/>
    <property type="molecule type" value="Genomic_DNA"/>
</dbReference>
<comment type="subcellular location">
    <subcellularLocation>
        <location evidence="1">Cytoplasm</location>
    </subcellularLocation>
</comment>
<reference evidence="5 6" key="1">
    <citation type="submission" date="2023-08" db="EMBL/GenBank/DDBJ databases">
        <title>Black Yeasts Isolated from many extreme environments.</title>
        <authorList>
            <person name="Coleine C."/>
            <person name="Stajich J.E."/>
            <person name="Selbmann L."/>
        </authorList>
    </citation>
    <scope>NUCLEOTIDE SEQUENCE [LARGE SCALE GENOMIC DNA]</scope>
    <source>
        <strain evidence="5 6">CCFEE 5910</strain>
    </source>
</reference>
<comment type="caution">
    <text evidence="5">The sequence shown here is derived from an EMBL/GenBank/DDBJ whole genome shotgun (WGS) entry which is preliminary data.</text>
</comment>
<dbReference type="Proteomes" id="UP001309876">
    <property type="component" value="Unassembled WGS sequence"/>
</dbReference>